<reference evidence="1" key="1">
    <citation type="submission" date="2021-05" db="EMBL/GenBank/DDBJ databases">
        <authorList>
            <person name="Alioto T."/>
            <person name="Alioto T."/>
            <person name="Gomez Garrido J."/>
        </authorList>
    </citation>
    <scope>NUCLEOTIDE SEQUENCE</scope>
</reference>
<dbReference type="EMBL" id="HBUE01099905">
    <property type="protein sequence ID" value="CAG6484716.1"/>
    <property type="molecule type" value="Transcribed_RNA"/>
</dbReference>
<name>A0A8D8PJ61_CULPI</name>
<organism evidence="1">
    <name type="scientific">Culex pipiens</name>
    <name type="common">House mosquito</name>
    <dbReference type="NCBI Taxonomy" id="7175"/>
    <lineage>
        <taxon>Eukaryota</taxon>
        <taxon>Metazoa</taxon>
        <taxon>Ecdysozoa</taxon>
        <taxon>Arthropoda</taxon>
        <taxon>Hexapoda</taxon>
        <taxon>Insecta</taxon>
        <taxon>Pterygota</taxon>
        <taxon>Neoptera</taxon>
        <taxon>Endopterygota</taxon>
        <taxon>Diptera</taxon>
        <taxon>Nematocera</taxon>
        <taxon>Culicoidea</taxon>
        <taxon>Culicidae</taxon>
        <taxon>Culicinae</taxon>
        <taxon>Culicini</taxon>
        <taxon>Culex</taxon>
        <taxon>Culex</taxon>
    </lineage>
</organism>
<protein>
    <submittedName>
        <fullName evidence="1">(northern house mosquito) hypothetical protein</fullName>
    </submittedName>
</protein>
<dbReference type="AlphaFoldDB" id="A0A8D8PJ61"/>
<evidence type="ECO:0000313" key="1">
    <source>
        <dbReference type="EMBL" id="CAG6604837.1"/>
    </source>
</evidence>
<dbReference type="EMBL" id="HBUE01354083">
    <property type="protein sequence ID" value="CAG6604837.1"/>
    <property type="molecule type" value="Transcribed_RNA"/>
</dbReference>
<accession>A0A8D8PJ61</accession>
<dbReference type="EMBL" id="HBUE01246925">
    <property type="protein sequence ID" value="CAG6552514.1"/>
    <property type="molecule type" value="Transcribed_RNA"/>
</dbReference>
<proteinExistence type="predicted"/>
<sequence length="126" mass="14605">MYPKLSCGVHVLPFVHTLQRDAKHIRFRVARFPPTWGETGRLPAFLDLSLSHRLLESLSSNPNAVDACSDYVRKFQLVLITFFAYGFNRQCCRWAFRRGVAVTLDNDVRVQLVELPVLQFLRIVDR</sequence>